<comment type="caution">
    <text evidence="4">The sequence shown here is derived from an EMBL/GenBank/DDBJ whole genome shotgun (WGS) entry which is preliminary data.</text>
</comment>
<accession>A0AA38X498</accession>
<keyword evidence="5" id="KW-1185">Reference proteome</keyword>
<protein>
    <recommendedName>
        <fullName evidence="6">FAD-binding domain-containing protein</fullName>
    </recommendedName>
</protein>
<evidence type="ECO:0008006" key="6">
    <source>
        <dbReference type="Google" id="ProtNLM"/>
    </source>
</evidence>
<dbReference type="Proteomes" id="UP001172673">
    <property type="component" value="Unassembled WGS sequence"/>
</dbReference>
<reference evidence="4" key="1">
    <citation type="submission" date="2022-10" db="EMBL/GenBank/DDBJ databases">
        <title>Culturing micro-colonial fungi from biological soil crusts in the Mojave desert and describing Neophaeococcomyces mojavensis, and introducing the new genera and species Taxawa tesnikishii.</title>
        <authorList>
            <person name="Kurbessoian T."/>
            <person name="Stajich J.E."/>
        </authorList>
    </citation>
    <scope>NUCLEOTIDE SEQUENCE</scope>
    <source>
        <strain evidence="4">TK_41</strain>
    </source>
</reference>
<gene>
    <name evidence="4" type="ORF">H2200_008567</name>
</gene>
<dbReference type="AlphaFoldDB" id="A0AA38X498"/>
<dbReference type="InterPro" id="IPR036188">
    <property type="entry name" value="FAD/NAD-bd_sf"/>
</dbReference>
<dbReference type="PRINTS" id="PR00420">
    <property type="entry name" value="RNGMNOXGNASE"/>
</dbReference>
<evidence type="ECO:0000256" key="3">
    <source>
        <dbReference type="ARBA" id="ARBA00023033"/>
    </source>
</evidence>
<dbReference type="EMBL" id="JAPDRK010000013">
    <property type="protein sequence ID" value="KAJ9606559.1"/>
    <property type="molecule type" value="Genomic_DNA"/>
</dbReference>
<dbReference type="InterPro" id="IPR050493">
    <property type="entry name" value="FAD-dep_Monooxygenase_BioMet"/>
</dbReference>
<organism evidence="4 5">
    <name type="scientific">Cladophialophora chaetospira</name>
    <dbReference type="NCBI Taxonomy" id="386627"/>
    <lineage>
        <taxon>Eukaryota</taxon>
        <taxon>Fungi</taxon>
        <taxon>Dikarya</taxon>
        <taxon>Ascomycota</taxon>
        <taxon>Pezizomycotina</taxon>
        <taxon>Eurotiomycetes</taxon>
        <taxon>Chaetothyriomycetidae</taxon>
        <taxon>Chaetothyriales</taxon>
        <taxon>Herpotrichiellaceae</taxon>
        <taxon>Cladophialophora</taxon>
    </lineage>
</organism>
<dbReference type="GO" id="GO:0004497">
    <property type="term" value="F:monooxygenase activity"/>
    <property type="evidence" value="ECO:0007669"/>
    <property type="project" value="UniProtKB-KW"/>
</dbReference>
<evidence type="ECO:0000256" key="1">
    <source>
        <dbReference type="ARBA" id="ARBA00007992"/>
    </source>
</evidence>
<dbReference type="PANTHER" id="PTHR13789">
    <property type="entry name" value="MONOOXYGENASE"/>
    <property type="match status" value="1"/>
</dbReference>
<dbReference type="Gene3D" id="3.50.50.60">
    <property type="entry name" value="FAD/NAD(P)-binding domain"/>
    <property type="match status" value="1"/>
</dbReference>
<keyword evidence="2" id="KW-0560">Oxidoreductase</keyword>
<proteinExistence type="inferred from homology"/>
<dbReference type="PANTHER" id="PTHR13789:SF309">
    <property type="entry name" value="PUTATIVE (AFU_ORTHOLOGUE AFUA_6G14510)-RELATED"/>
    <property type="match status" value="1"/>
</dbReference>
<comment type="similarity">
    <text evidence="1">Belongs to the paxM FAD-dependent monooxygenase family.</text>
</comment>
<sequence length="417" mass="45521">MKISIVGAGISGLSTYIFLRKHLPSPPAPLPPHEFVIYDAYPAPSRKEREAGSTSIIGGGLGIAPNGKRMVRALSREIHQAVVSQGYGVVRFQFNSARGWTIGSVPIVDLKGEPELMVMSSRQGMWECISGPPPFRDEVSDEVLVRKKVVRVVRSVTGKPVLRFEDGGEEQFDLVIGADGIKSVVKEAIVGDKYPAIYTGFYSVGGFVPSELLPQLPENNAELLPPKSQVVMTFGPGGFFGYGPFCAAPSSVCCKDPVIQHLIRESEIKLKIATWVTPKLPTWASNGVVLVGDAAHALPSSSRQGASGALEDAYAITFLLKHFLSLAYDSGSTSMSEEEAVQIASEKYCAIRKPHVEAILDGAMKLEMRRDKAGIVAEYAMYFIMWIKCKFFPGYMNRPIYQYSVEAEIEKAIHSVK</sequence>
<keyword evidence="3" id="KW-0503">Monooxygenase</keyword>
<name>A0AA38X498_9EURO</name>
<dbReference type="SUPFAM" id="SSF51905">
    <property type="entry name" value="FAD/NAD(P)-binding domain"/>
    <property type="match status" value="1"/>
</dbReference>
<evidence type="ECO:0000256" key="2">
    <source>
        <dbReference type="ARBA" id="ARBA00023002"/>
    </source>
</evidence>
<evidence type="ECO:0000313" key="4">
    <source>
        <dbReference type="EMBL" id="KAJ9606559.1"/>
    </source>
</evidence>
<evidence type="ECO:0000313" key="5">
    <source>
        <dbReference type="Proteomes" id="UP001172673"/>
    </source>
</evidence>